<dbReference type="PROSITE" id="PS50188">
    <property type="entry name" value="B302_SPRY"/>
    <property type="match status" value="1"/>
</dbReference>
<keyword evidence="3" id="KW-1185">Reference proteome</keyword>
<dbReference type="InterPro" id="IPR003877">
    <property type="entry name" value="SPRY_dom"/>
</dbReference>
<dbReference type="AlphaFoldDB" id="A0A9N9NBM9"/>
<dbReference type="OrthoDB" id="2337249at2759"/>
<comment type="caution">
    <text evidence="2">The sequence shown here is derived from an EMBL/GenBank/DDBJ whole genome shotgun (WGS) entry which is preliminary data.</text>
</comment>
<protein>
    <submittedName>
        <fullName evidence="2">228_t:CDS:1</fullName>
    </submittedName>
</protein>
<dbReference type="InterPro" id="IPR013320">
    <property type="entry name" value="ConA-like_dom_sf"/>
</dbReference>
<proteinExistence type="predicted"/>
<name>A0A9N9NBM9_9GLOM</name>
<dbReference type="Pfam" id="PF00622">
    <property type="entry name" value="SPRY"/>
    <property type="match status" value="1"/>
</dbReference>
<dbReference type="InterPro" id="IPR001870">
    <property type="entry name" value="B30.2/SPRY"/>
</dbReference>
<dbReference type="Proteomes" id="UP000789342">
    <property type="component" value="Unassembled WGS sequence"/>
</dbReference>
<dbReference type="SUPFAM" id="SSF49899">
    <property type="entry name" value="Concanavalin A-like lectins/glucanases"/>
    <property type="match status" value="1"/>
</dbReference>
<evidence type="ECO:0000313" key="2">
    <source>
        <dbReference type="EMBL" id="CAG8718963.1"/>
    </source>
</evidence>
<reference evidence="2" key="1">
    <citation type="submission" date="2021-06" db="EMBL/GenBank/DDBJ databases">
        <authorList>
            <person name="Kallberg Y."/>
            <person name="Tangrot J."/>
            <person name="Rosling A."/>
        </authorList>
    </citation>
    <scope>NUCLEOTIDE SEQUENCE</scope>
    <source>
        <strain evidence="2">CL551</strain>
    </source>
</reference>
<evidence type="ECO:0000313" key="3">
    <source>
        <dbReference type="Proteomes" id="UP000789342"/>
    </source>
</evidence>
<accession>A0A9N9NBM9</accession>
<dbReference type="Gene3D" id="2.60.120.920">
    <property type="match status" value="1"/>
</dbReference>
<organism evidence="2 3">
    <name type="scientific">Acaulospora morrowiae</name>
    <dbReference type="NCBI Taxonomy" id="94023"/>
    <lineage>
        <taxon>Eukaryota</taxon>
        <taxon>Fungi</taxon>
        <taxon>Fungi incertae sedis</taxon>
        <taxon>Mucoromycota</taxon>
        <taxon>Glomeromycotina</taxon>
        <taxon>Glomeromycetes</taxon>
        <taxon>Diversisporales</taxon>
        <taxon>Acaulosporaceae</taxon>
        <taxon>Acaulospora</taxon>
    </lineage>
</organism>
<feature type="non-terminal residue" evidence="2">
    <location>
        <position position="1"/>
    </location>
</feature>
<dbReference type="InterPro" id="IPR043136">
    <property type="entry name" value="B30.2/SPRY_sf"/>
</dbReference>
<gene>
    <name evidence="2" type="ORF">AMORRO_LOCUS13210</name>
</gene>
<evidence type="ECO:0000259" key="1">
    <source>
        <dbReference type="PROSITE" id="PS50188"/>
    </source>
</evidence>
<sequence length="125" mass="13925">TSDLMSSGTHEFHVLIEKGCTCAWVGVCDERLDLSTFAGSQQYGWVLGSGGSYYHNNSGNTDIPNFTRDNVEIIIHLNMDNKTVAFSVNGTRYPPVTSWTNLPSKLYFVASLIYPGKFKILRPKD</sequence>
<feature type="domain" description="B30.2/SPRY" evidence="1">
    <location>
        <begin position="1"/>
        <end position="125"/>
    </location>
</feature>
<dbReference type="EMBL" id="CAJVPV010021770">
    <property type="protein sequence ID" value="CAG8718963.1"/>
    <property type="molecule type" value="Genomic_DNA"/>
</dbReference>